<feature type="region of interest" description="Disordered" evidence="9">
    <location>
        <begin position="288"/>
        <end position="314"/>
    </location>
</feature>
<dbReference type="InterPro" id="IPR014001">
    <property type="entry name" value="Helicase_ATP-bd"/>
</dbReference>
<dbReference type="SMART" id="SM00487">
    <property type="entry name" value="DEXDc"/>
    <property type="match status" value="1"/>
</dbReference>
<feature type="compositionally biased region" description="Polar residues" evidence="9">
    <location>
        <begin position="990"/>
        <end position="1013"/>
    </location>
</feature>
<feature type="compositionally biased region" description="Low complexity" evidence="9">
    <location>
        <begin position="783"/>
        <end position="795"/>
    </location>
</feature>
<evidence type="ECO:0000313" key="11">
    <source>
        <dbReference type="EMBL" id="KAJ9580441.1"/>
    </source>
</evidence>
<dbReference type="InterPro" id="IPR044573">
    <property type="entry name" value="ARIP4_DEXHc"/>
</dbReference>
<evidence type="ECO:0000256" key="6">
    <source>
        <dbReference type="ARBA" id="ARBA00023125"/>
    </source>
</evidence>
<feature type="compositionally biased region" description="Basic and acidic residues" evidence="9">
    <location>
        <begin position="1298"/>
        <end position="1317"/>
    </location>
</feature>
<dbReference type="PANTHER" id="PTHR45797:SF1">
    <property type="entry name" value="HELICASE ARIP4"/>
    <property type="match status" value="1"/>
</dbReference>
<feature type="region of interest" description="Disordered" evidence="9">
    <location>
        <begin position="893"/>
        <end position="1081"/>
    </location>
</feature>
<dbReference type="Proteomes" id="UP001233999">
    <property type="component" value="Unassembled WGS sequence"/>
</dbReference>
<evidence type="ECO:0000256" key="4">
    <source>
        <dbReference type="ARBA" id="ARBA00022806"/>
    </source>
</evidence>
<feature type="compositionally biased region" description="Low complexity" evidence="9">
    <location>
        <begin position="1"/>
        <end position="12"/>
    </location>
</feature>
<sequence>METSGSDDSGASDSEDNEDHLRASGDNVVDEEDEVLLAEPVNKVETSDVQQQKKSDEPVENSIEAGTVSLEPVRTEQQSDSASDAKRTGDEGKEDCDRATATLDTNKRKASIESGAMHKKKKTRKDGSSSSSSDSEDKEDLKQSLIERKVTNMRRNIREVMSENQLDEETLAAQRQEMERLRRVQEQQRIIREVQRQIALNRQNNKTQTRVISLLQGNSSLLKQIPSTSGSGTGGTQVRLPNTVLVKLAAGSGQGSGTAVQANKKVFELLRVQKGTGVHMMTPSVSIAPVLSSPRAPMPSDSDSDGEEDSEKEAIQRAALRKVTGKGKGGKVLVTITSSSDDDDCILLSEPSSGDEGEPVDDPTNSGMHTNDLYNTPDEQGQVLVNVGHPAEEPDIFLAAQIARVIKPHQIGGVRFLYDNVVESLGRFNTSTGFGCILAHSMGLGKTLQVISFCDVFLRHTSARTVLCIMPINTLQNWLAEFNMWLPAEEIRPRNFALHVLNDSHKSLAGRSRVIQEWAKGGGVLLIGYELYRQLSLKRPNKSNTKKRRRKFQEEIVDVDEDDRNKALLEEMHAALVKPGPDLVICDEGHRIKNSHASISQALKQIRSKRRVVLTGYPLQNNLLEYWCMVDFVRPNYLGTKTEFCNMFERPIQNGQCIDSTPQDIRLMRYRAHVLHSLLEGFVQRRSHSVLQVTLPQKEEYVLLLRMTTFQRKLYDTFMNEVVRTKAVPNPLKAFAVCCKVSFTSIWNHPDVLYYFLKKRSGNEDVDLDLEETTGAATTPLNAGGVVPPGRGAPAKRGVEVVGDSEPTRTKRERKGATAFRQTANVGTSGAYGNSNPGESGENSYYMGHPQQGQYGDYGNREQGNLYQDMTSTNYMGEWDKIQLTQIGVSQNTNSMTSSQSQIAGPQNPLGTMQNQMNPMSGPQNQMNQMNPMSGPQNQMNPMSGSQNQMNPLSAPQNQMVGSQNQMGGPQNPMNNPQNQNQHGGPENQMGTQQNQFGGPENQLGNPQNQFGGPQNPMGGLRNSISGQQNQLGGPQNLLSSPQNQMGGPQNPSAMLGPGTPQSPMGISHNQTGAPHSPMGIPQSPLGIPHSQQNPLGNLHNPIGMPHNSLENPQNTMGMAQNSNNSTQKRDGEFTDNTEPNGCSESTIEFSKHYHRSKSEFNWNDAESNGNAAKSNANASKPNGNAPEPNSSITKSYGTTAKFYESSYSFGNATESSAFTTEFNGINAKSLQNTVGSSNSGTPQNSSQNLMGNSRIQNALCNNSQNQPNLMQNTHNHSEMNVKWEDSANRFPAPQQQDDGKTKCDSDKTKFGEEDKSNSNNMGEGSDKRMLNESDVKPIETTIKTEQDRNNPMPVSMAENQSPGFMPSSQFQNKDVKEFEMNNDGKDVKPEGVDGRRNENVVE</sequence>
<feature type="compositionally biased region" description="Polar residues" evidence="9">
    <location>
        <begin position="1135"/>
        <end position="1149"/>
    </location>
</feature>
<comment type="caution">
    <text evidence="11">The sequence shown here is derived from an EMBL/GenBank/DDBJ whole genome shotgun (WGS) entry which is preliminary data.</text>
</comment>
<keyword evidence="12" id="KW-1185">Reference proteome</keyword>
<comment type="similarity">
    <text evidence="2">Belongs to the SNF2/RAD54 helicase family.</text>
</comment>
<dbReference type="GO" id="GO:0003677">
    <property type="term" value="F:DNA binding"/>
    <property type="evidence" value="ECO:0007669"/>
    <property type="project" value="UniProtKB-KW"/>
</dbReference>
<dbReference type="SUPFAM" id="SSF52540">
    <property type="entry name" value="P-loop containing nucleoside triphosphate hydrolases"/>
    <property type="match status" value="1"/>
</dbReference>
<reference evidence="11" key="2">
    <citation type="submission" date="2023-05" db="EMBL/GenBank/DDBJ databases">
        <authorList>
            <person name="Fouks B."/>
        </authorList>
    </citation>
    <scope>NUCLEOTIDE SEQUENCE</scope>
    <source>
        <strain evidence="11">Stay&amp;Tobe</strain>
        <tissue evidence="11">Testes</tissue>
    </source>
</reference>
<dbReference type="InterPro" id="IPR044574">
    <property type="entry name" value="ARIP4-like"/>
</dbReference>
<proteinExistence type="inferred from homology"/>
<feature type="compositionally biased region" description="Polar residues" evidence="9">
    <location>
        <begin position="1040"/>
        <end position="1053"/>
    </location>
</feature>
<evidence type="ECO:0000259" key="10">
    <source>
        <dbReference type="PROSITE" id="PS51192"/>
    </source>
</evidence>
<feature type="compositionally biased region" description="Polar residues" evidence="9">
    <location>
        <begin position="1358"/>
        <end position="1373"/>
    </location>
</feature>
<reference evidence="11" key="1">
    <citation type="journal article" date="2023" name="IScience">
        <title>Live-bearing cockroach genome reveals convergent evolutionary mechanisms linked to viviparity in insects and beyond.</title>
        <authorList>
            <person name="Fouks B."/>
            <person name="Harrison M.C."/>
            <person name="Mikhailova A.A."/>
            <person name="Marchal E."/>
            <person name="English S."/>
            <person name="Carruthers M."/>
            <person name="Jennings E.C."/>
            <person name="Chiamaka E.L."/>
            <person name="Frigard R.A."/>
            <person name="Pippel M."/>
            <person name="Attardo G.M."/>
            <person name="Benoit J.B."/>
            <person name="Bornberg-Bauer E."/>
            <person name="Tobe S.S."/>
        </authorList>
    </citation>
    <scope>NUCLEOTIDE SEQUENCE</scope>
    <source>
        <strain evidence="11">Stay&amp;Tobe</strain>
    </source>
</reference>
<feature type="region of interest" description="Disordered" evidence="9">
    <location>
        <begin position="1162"/>
        <end position="1193"/>
    </location>
</feature>
<dbReference type="EMBL" id="JASPKZ010008332">
    <property type="protein sequence ID" value="KAJ9580441.1"/>
    <property type="molecule type" value="Genomic_DNA"/>
</dbReference>
<evidence type="ECO:0000256" key="5">
    <source>
        <dbReference type="ARBA" id="ARBA00022840"/>
    </source>
</evidence>
<evidence type="ECO:0000313" key="12">
    <source>
        <dbReference type="Proteomes" id="UP001233999"/>
    </source>
</evidence>
<dbReference type="GO" id="GO:0005634">
    <property type="term" value="C:nucleus"/>
    <property type="evidence" value="ECO:0007669"/>
    <property type="project" value="UniProtKB-SubCell"/>
</dbReference>
<feature type="compositionally biased region" description="Basic and acidic residues" evidence="9">
    <location>
        <begin position="83"/>
        <end position="98"/>
    </location>
</feature>
<feature type="region of interest" description="Disordered" evidence="9">
    <location>
        <begin position="1"/>
        <end position="148"/>
    </location>
</feature>
<feature type="region of interest" description="Disordered" evidence="9">
    <location>
        <begin position="1093"/>
        <end position="1149"/>
    </location>
</feature>
<gene>
    <name evidence="11" type="ORF">L9F63_024377</name>
</gene>
<feature type="domain" description="Helicase ATP-binding" evidence="10">
    <location>
        <begin position="427"/>
        <end position="636"/>
    </location>
</feature>
<keyword evidence="6" id="KW-0238">DNA-binding</keyword>
<feature type="region of interest" description="Disordered" evidence="9">
    <location>
        <begin position="344"/>
        <end position="372"/>
    </location>
</feature>
<keyword evidence="3" id="KW-0547">Nucleotide-binding</keyword>
<dbReference type="CDD" id="cd18069">
    <property type="entry name" value="DEXHc_ARIP4"/>
    <property type="match status" value="1"/>
</dbReference>
<evidence type="ECO:0000256" key="2">
    <source>
        <dbReference type="ARBA" id="ARBA00007025"/>
    </source>
</evidence>
<feature type="compositionally biased region" description="Low complexity" evidence="9">
    <location>
        <begin position="964"/>
        <end position="989"/>
    </location>
</feature>
<feature type="compositionally biased region" description="Polar residues" evidence="9">
    <location>
        <begin position="903"/>
        <end position="963"/>
    </location>
</feature>
<evidence type="ECO:0000256" key="3">
    <source>
        <dbReference type="ARBA" id="ARBA00022741"/>
    </source>
</evidence>
<dbReference type="GO" id="GO:0004386">
    <property type="term" value="F:helicase activity"/>
    <property type="evidence" value="ECO:0007669"/>
    <property type="project" value="UniProtKB-KW"/>
</dbReference>
<feature type="compositionally biased region" description="Low complexity" evidence="9">
    <location>
        <begin position="893"/>
        <end position="902"/>
    </location>
</feature>
<feature type="region of interest" description="Disordered" evidence="9">
    <location>
        <begin position="1290"/>
        <end position="1403"/>
    </location>
</feature>
<feature type="compositionally biased region" description="Acidic residues" evidence="9">
    <location>
        <begin position="302"/>
        <end position="311"/>
    </location>
</feature>
<feature type="compositionally biased region" description="Basic and acidic residues" evidence="9">
    <location>
        <begin position="1374"/>
        <end position="1403"/>
    </location>
</feature>
<keyword evidence="4" id="KW-0347">Helicase</keyword>
<dbReference type="Pfam" id="PF00176">
    <property type="entry name" value="SNF2-rel_dom"/>
    <property type="match status" value="1"/>
</dbReference>
<evidence type="ECO:0000256" key="9">
    <source>
        <dbReference type="SAM" id="MobiDB-lite"/>
    </source>
</evidence>
<dbReference type="GO" id="GO:0016887">
    <property type="term" value="F:ATP hydrolysis activity"/>
    <property type="evidence" value="ECO:0007669"/>
    <property type="project" value="InterPro"/>
</dbReference>
<feature type="non-terminal residue" evidence="11">
    <location>
        <position position="1403"/>
    </location>
</feature>
<keyword evidence="8" id="KW-0175">Coiled coil</keyword>
<evidence type="ECO:0000256" key="1">
    <source>
        <dbReference type="ARBA" id="ARBA00004123"/>
    </source>
</evidence>
<keyword evidence="5" id="KW-0067">ATP-binding</keyword>
<dbReference type="GO" id="GO:0005524">
    <property type="term" value="F:ATP binding"/>
    <property type="evidence" value="ECO:0007669"/>
    <property type="project" value="UniProtKB-KW"/>
</dbReference>
<feature type="compositionally biased region" description="Basic and acidic residues" evidence="9">
    <location>
        <begin position="1325"/>
        <end position="1349"/>
    </location>
</feature>
<dbReference type="PANTHER" id="PTHR45797">
    <property type="entry name" value="RAD54-LIKE"/>
    <property type="match status" value="1"/>
</dbReference>
<feature type="compositionally biased region" description="Polar residues" evidence="9">
    <location>
        <begin position="1060"/>
        <end position="1074"/>
    </location>
</feature>
<keyword evidence="7" id="KW-0539">Nucleus</keyword>
<feature type="compositionally biased region" description="Polar residues" evidence="9">
    <location>
        <begin position="363"/>
        <end position="372"/>
    </location>
</feature>
<feature type="compositionally biased region" description="Polar residues" evidence="9">
    <location>
        <begin position="820"/>
        <end position="843"/>
    </location>
</feature>
<accession>A0AAD7ZHC5</accession>
<dbReference type="InterPro" id="IPR038718">
    <property type="entry name" value="SNF2-like_sf"/>
</dbReference>
<keyword evidence="4" id="KW-0378">Hydrolase</keyword>
<dbReference type="InterPro" id="IPR000330">
    <property type="entry name" value="SNF2_N"/>
</dbReference>
<feature type="compositionally biased region" description="Low complexity" evidence="9">
    <location>
        <begin position="1027"/>
        <end position="1039"/>
    </location>
</feature>
<feature type="region of interest" description="Disordered" evidence="9">
    <location>
        <begin position="779"/>
        <end position="846"/>
    </location>
</feature>
<dbReference type="PROSITE" id="PS51192">
    <property type="entry name" value="HELICASE_ATP_BIND_1"/>
    <property type="match status" value="1"/>
</dbReference>
<evidence type="ECO:0000256" key="8">
    <source>
        <dbReference type="SAM" id="Coils"/>
    </source>
</evidence>
<dbReference type="InterPro" id="IPR027417">
    <property type="entry name" value="P-loop_NTPase"/>
</dbReference>
<dbReference type="Gene3D" id="3.40.50.10810">
    <property type="entry name" value="Tandem AAA-ATPase domain"/>
    <property type="match status" value="1"/>
</dbReference>
<feature type="coiled-coil region" evidence="8">
    <location>
        <begin position="164"/>
        <end position="204"/>
    </location>
</feature>
<feature type="compositionally biased region" description="Low complexity" evidence="9">
    <location>
        <begin position="1169"/>
        <end position="1187"/>
    </location>
</feature>
<feature type="compositionally biased region" description="Polar residues" evidence="9">
    <location>
        <begin position="1109"/>
        <end position="1127"/>
    </location>
</feature>
<protein>
    <recommendedName>
        <fullName evidence="10">Helicase ATP-binding domain-containing protein</fullName>
    </recommendedName>
</protein>
<evidence type="ECO:0000256" key="7">
    <source>
        <dbReference type="ARBA" id="ARBA00023242"/>
    </source>
</evidence>
<comment type="subcellular location">
    <subcellularLocation>
        <location evidence="1">Nucleus</location>
    </subcellularLocation>
</comment>
<organism evidence="11 12">
    <name type="scientific">Diploptera punctata</name>
    <name type="common">Pacific beetle cockroach</name>
    <dbReference type="NCBI Taxonomy" id="6984"/>
    <lineage>
        <taxon>Eukaryota</taxon>
        <taxon>Metazoa</taxon>
        <taxon>Ecdysozoa</taxon>
        <taxon>Arthropoda</taxon>
        <taxon>Hexapoda</taxon>
        <taxon>Insecta</taxon>
        <taxon>Pterygota</taxon>
        <taxon>Neoptera</taxon>
        <taxon>Polyneoptera</taxon>
        <taxon>Dictyoptera</taxon>
        <taxon>Blattodea</taxon>
        <taxon>Blaberoidea</taxon>
        <taxon>Blaberidae</taxon>
        <taxon>Diplopterinae</taxon>
        <taxon>Diploptera</taxon>
    </lineage>
</organism>
<feature type="compositionally biased region" description="Basic and acidic residues" evidence="9">
    <location>
        <begin position="139"/>
        <end position="148"/>
    </location>
</feature>
<name>A0AAD7ZHC5_DIPPU</name>